<dbReference type="EMBL" id="BOQN01000159">
    <property type="protein sequence ID" value="GIM97816.1"/>
    <property type="molecule type" value="Genomic_DNA"/>
</dbReference>
<name>A0A920BRN7_9ACTN</name>
<protein>
    <recommendedName>
        <fullName evidence="3">BMP family ABC transporter substrate-binding protein</fullName>
    </recommendedName>
</protein>
<keyword evidence="2" id="KW-1185">Reference proteome</keyword>
<dbReference type="Gene3D" id="3.40.50.2300">
    <property type="match status" value="1"/>
</dbReference>
<proteinExistence type="predicted"/>
<comment type="caution">
    <text evidence="1">The sequence shown here is derived from an EMBL/GenBank/DDBJ whole genome shotgun (WGS) entry which is preliminary data.</text>
</comment>
<sequence length="162" mass="16340">MRWLAGGALVLVLAVVGLVVWLSDDGVDLRARVYTQSSACLLTPAAGVSDPAAAPVWAGMQQASLATNGKVSFLEVDGRQTAENAATYLATLAQGDCDLVLVAGAGPVAALEQSSASFPQIHFVSVGGSKAQANVSVVADSDANAVSAQVKSLVESALRSGE</sequence>
<reference evidence="1 2" key="1">
    <citation type="submission" date="2021-03" db="EMBL/GenBank/DDBJ databases">
        <title>Whole genome shotgun sequence of Actinoplanes toevensis NBRC 105298.</title>
        <authorList>
            <person name="Komaki H."/>
            <person name="Tamura T."/>
        </authorList>
    </citation>
    <scope>NUCLEOTIDE SEQUENCE [LARGE SCALE GENOMIC DNA]</scope>
    <source>
        <strain evidence="1 2">NBRC 105298</strain>
    </source>
</reference>
<evidence type="ECO:0008006" key="3">
    <source>
        <dbReference type="Google" id="ProtNLM"/>
    </source>
</evidence>
<gene>
    <name evidence="1" type="ORF">Ato02nite_096090</name>
</gene>
<dbReference type="AlphaFoldDB" id="A0A920BRN7"/>
<evidence type="ECO:0000313" key="1">
    <source>
        <dbReference type="EMBL" id="GIM97816.1"/>
    </source>
</evidence>
<accession>A0A920BRN7</accession>
<dbReference type="RefSeq" id="WP_213013443.1">
    <property type="nucleotide sequence ID" value="NZ_BOQN01000159.1"/>
</dbReference>
<evidence type="ECO:0000313" key="2">
    <source>
        <dbReference type="Proteomes" id="UP000677082"/>
    </source>
</evidence>
<organism evidence="1 2">
    <name type="scientific">Paractinoplanes toevensis</name>
    <dbReference type="NCBI Taxonomy" id="571911"/>
    <lineage>
        <taxon>Bacteria</taxon>
        <taxon>Bacillati</taxon>
        <taxon>Actinomycetota</taxon>
        <taxon>Actinomycetes</taxon>
        <taxon>Micromonosporales</taxon>
        <taxon>Micromonosporaceae</taxon>
        <taxon>Paractinoplanes</taxon>
    </lineage>
</organism>
<dbReference type="Proteomes" id="UP000677082">
    <property type="component" value="Unassembled WGS sequence"/>
</dbReference>